<proteinExistence type="inferred from homology"/>
<sequence>MNIKMKMKKFKKLSFSDKSITISGYVGVILFVLAIIIPLIYIVVASFMDPNTLNNQGITFDFSKWSIEGYTRVFKDDMLLRGFLNSVFYSTAYAVISVGATLLAAYPLSRPDFVGKKIITTLYIITMFFGGGLMPTYLLVDNLKLLNTVWAILLPGAINVWNIILARTYFQSLPKELREASAIDGASDITHFFKIMIPVCKPIIAVLLLYQFVAQWNSYFDAMIYLDDTKLQPLQLVIRSILIQNTPRPGMIADVQSAAAMAKMAQLLKYSTIVVSSLPLLVMYPFFQKYFDKGIMAGSVKG</sequence>
<evidence type="ECO:0000256" key="5">
    <source>
        <dbReference type="ARBA" id="ARBA00022989"/>
    </source>
</evidence>
<comment type="caution">
    <text evidence="9">The sequence shown here is derived from an EMBL/GenBank/DDBJ whole genome shotgun (WGS) entry which is preliminary data.</text>
</comment>
<evidence type="ECO:0000256" key="7">
    <source>
        <dbReference type="RuleBase" id="RU363032"/>
    </source>
</evidence>
<comment type="similarity">
    <text evidence="7">Belongs to the binding-protein-dependent transport system permease family.</text>
</comment>
<keyword evidence="2 7" id="KW-0813">Transport</keyword>
<keyword evidence="5 7" id="KW-1133">Transmembrane helix</keyword>
<comment type="subcellular location">
    <subcellularLocation>
        <location evidence="1 7">Cell membrane</location>
        <topology evidence="1 7">Multi-pass membrane protein</topology>
    </subcellularLocation>
</comment>
<evidence type="ECO:0000256" key="4">
    <source>
        <dbReference type="ARBA" id="ARBA00022692"/>
    </source>
</evidence>
<dbReference type="Proteomes" id="UP000325212">
    <property type="component" value="Unassembled WGS sequence"/>
</dbReference>
<feature type="domain" description="ABC transmembrane type-1" evidence="8">
    <location>
        <begin position="83"/>
        <end position="274"/>
    </location>
</feature>
<dbReference type="CDD" id="cd06261">
    <property type="entry name" value="TM_PBP2"/>
    <property type="match status" value="1"/>
</dbReference>
<feature type="transmembrane region" description="Helical" evidence="7">
    <location>
        <begin position="20"/>
        <end position="44"/>
    </location>
</feature>
<reference evidence="9 10" key="1">
    <citation type="submission" date="2019-06" db="EMBL/GenBank/DDBJ databases">
        <title>Draft genome sequence of Clostridium diolis DSM 15410.</title>
        <authorList>
            <person name="Kobayashi H."/>
            <person name="Tanizawa Y."/>
            <person name="Tohno M."/>
        </authorList>
    </citation>
    <scope>NUCLEOTIDE SEQUENCE [LARGE SCALE GENOMIC DNA]</scope>
    <source>
        <strain evidence="9 10">DSM 15410</strain>
    </source>
</reference>
<dbReference type="EMBL" id="BJLA01000022">
    <property type="protein sequence ID" value="GEA33510.1"/>
    <property type="molecule type" value="Genomic_DNA"/>
</dbReference>
<dbReference type="SUPFAM" id="SSF161098">
    <property type="entry name" value="MetI-like"/>
    <property type="match status" value="1"/>
</dbReference>
<evidence type="ECO:0000256" key="1">
    <source>
        <dbReference type="ARBA" id="ARBA00004651"/>
    </source>
</evidence>
<feature type="transmembrane region" description="Helical" evidence="7">
    <location>
        <begin position="87"/>
        <end position="106"/>
    </location>
</feature>
<evidence type="ECO:0000256" key="3">
    <source>
        <dbReference type="ARBA" id="ARBA00022475"/>
    </source>
</evidence>
<evidence type="ECO:0000259" key="8">
    <source>
        <dbReference type="PROSITE" id="PS50928"/>
    </source>
</evidence>
<dbReference type="PROSITE" id="PS50928">
    <property type="entry name" value="ABC_TM1"/>
    <property type="match status" value="1"/>
</dbReference>
<feature type="transmembrane region" description="Helical" evidence="7">
    <location>
        <begin position="191"/>
        <end position="213"/>
    </location>
</feature>
<keyword evidence="10" id="KW-1185">Reference proteome</keyword>
<evidence type="ECO:0000313" key="10">
    <source>
        <dbReference type="Proteomes" id="UP000325212"/>
    </source>
</evidence>
<keyword evidence="3" id="KW-1003">Cell membrane</keyword>
<feature type="transmembrane region" description="Helical" evidence="7">
    <location>
        <begin position="118"/>
        <end position="138"/>
    </location>
</feature>
<dbReference type="Gene3D" id="1.10.3720.10">
    <property type="entry name" value="MetI-like"/>
    <property type="match status" value="1"/>
</dbReference>
<dbReference type="AlphaFoldDB" id="A0AAV3W652"/>
<protein>
    <submittedName>
        <fullName evidence="9">Sugar ABC transporter permease</fullName>
    </submittedName>
</protein>
<evidence type="ECO:0000256" key="2">
    <source>
        <dbReference type="ARBA" id="ARBA00022448"/>
    </source>
</evidence>
<evidence type="ECO:0000256" key="6">
    <source>
        <dbReference type="ARBA" id="ARBA00023136"/>
    </source>
</evidence>
<dbReference type="GO" id="GO:0005886">
    <property type="term" value="C:plasma membrane"/>
    <property type="evidence" value="ECO:0007669"/>
    <property type="project" value="UniProtKB-SubCell"/>
</dbReference>
<dbReference type="Pfam" id="PF00528">
    <property type="entry name" value="BPD_transp_1"/>
    <property type="match status" value="1"/>
</dbReference>
<dbReference type="InterPro" id="IPR000515">
    <property type="entry name" value="MetI-like"/>
</dbReference>
<dbReference type="PANTHER" id="PTHR43744">
    <property type="entry name" value="ABC TRANSPORTER PERMEASE PROTEIN MG189-RELATED-RELATED"/>
    <property type="match status" value="1"/>
</dbReference>
<name>A0AAV3W652_9CLOT</name>
<keyword evidence="6 7" id="KW-0472">Membrane</keyword>
<dbReference type="InterPro" id="IPR035906">
    <property type="entry name" value="MetI-like_sf"/>
</dbReference>
<feature type="transmembrane region" description="Helical" evidence="7">
    <location>
        <begin position="267"/>
        <end position="287"/>
    </location>
</feature>
<accession>A0AAV3W652</accession>
<dbReference type="RefSeq" id="WP_023976806.1">
    <property type="nucleotide sequence ID" value="NZ_BJLA01000022.1"/>
</dbReference>
<feature type="transmembrane region" description="Helical" evidence="7">
    <location>
        <begin position="150"/>
        <end position="170"/>
    </location>
</feature>
<dbReference type="GO" id="GO:0055085">
    <property type="term" value="P:transmembrane transport"/>
    <property type="evidence" value="ECO:0007669"/>
    <property type="project" value="InterPro"/>
</dbReference>
<gene>
    <name evidence="9" type="ORF">CDIOL_44330</name>
</gene>
<keyword evidence="4 7" id="KW-0812">Transmembrane</keyword>
<dbReference type="PANTHER" id="PTHR43744:SF9">
    <property type="entry name" value="POLYGALACTURONAN_RHAMNOGALACTURONAN TRANSPORT SYSTEM PERMEASE PROTEIN YTCP"/>
    <property type="match status" value="1"/>
</dbReference>
<evidence type="ECO:0000313" key="9">
    <source>
        <dbReference type="EMBL" id="GEA33510.1"/>
    </source>
</evidence>
<organism evidence="9 10">
    <name type="scientific">Clostridium diolis</name>
    <dbReference type="NCBI Taxonomy" id="223919"/>
    <lineage>
        <taxon>Bacteria</taxon>
        <taxon>Bacillati</taxon>
        <taxon>Bacillota</taxon>
        <taxon>Clostridia</taxon>
        <taxon>Eubacteriales</taxon>
        <taxon>Clostridiaceae</taxon>
        <taxon>Clostridium</taxon>
    </lineage>
</organism>